<sequence>MPTYQLDKWRSANWQRGNRFYRCEITQDLFGNWLVVRRWGAIDSRRWGSKDEVCTDYAEAQKLFGAVVKRREKRQYIRV</sequence>
<keyword evidence="3" id="KW-1185">Reference proteome</keyword>
<dbReference type="EMBL" id="JADEXN010000245">
    <property type="protein sequence ID" value="MBE9041782.1"/>
    <property type="molecule type" value="Genomic_DNA"/>
</dbReference>
<reference evidence="2" key="1">
    <citation type="submission" date="2020-10" db="EMBL/GenBank/DDBJ databases">
        <authorList>
            <person name="Castelo-Branco R."/>
            <person name="Eusebio N."/>
            <person name="Adriana R."/>
            <person name="Vieira A."/>
            <person name="Brugerolle De Fraissinette N."/>
            <person name="Rezende De Castro R."/>
            <person name="Schneider M.P."/>
            <person name="Vasconcelos V."/>
            <person name="Leao P.N."/>
        </authorList>
    </citation>
    <scope>NUCLEOTIDE SEQUENCE</scope>
    <source>
        <strain evidence="2">LEGE 11467</strain>
    </source>
</reference>
<dbReference type="CDD" id="cd07996">
    <property type="entry name" value="WGR_MMR_like"/>
    <property type="match status" value="1"/>
</dbReference>
<gene>
    <name evidence="2" type="ORF">IQ235_13430</name>
</gene>
<evidence type="ECO:0000313" key="3">
    <source>
        <dbReference type="Proteomes" id="UP000621799"/>
    </source>
</evidence>
<dbReference type="Proteomes" id="UP000621799">
    <property type="component" value="Unassembled WGS sequence"/>
</dbReference>
<dbReference type="InterPro" id="IPR049809">
    <property type="entry name" value="YehF/YfeS-like_WGR"/>
</dbReference>
<protein>
    <submittedName>
        <fullName evidence="2">WGR domain-containing protein</fullName>
    </submittedName>
</protein>
<organism evidence="2 3">
    <name type="scientific">Zarconia navalis LEGE 11467</name>
    <dbReference type="NCBI Taxonomy" id="1828826"/>
    <lineage>
        <taxon>Bacteria</taxon>
        <taxon>Bacillati</taxon>
        <taxon>Cyanobacteriota</taxon>
        <taxon>Cyanophyceae</taxon>
        <taxon>Oscillatoriophycideae</taxon>
        <taxon>Oscillatoriales</taxon>
        <taxon>Oscillatoriales incertae sedis</taxon>
        <taxon>Zarconia</taxon>
        <taxon>Zarconia navalis</taxon>
    </lineage>
</organism>
<dbReference type="InterPro" id="IPR008893">
    <property type="entry name" value="WGR_domain"/>
</dbReference>
<evidence type="ECO:0000313" key="2">
    <source>
        <dbReference type="EMBL" id="MBE9041782.1"/>
    </source>
</evidence>
<feature type="domain" description="WGR" evidence="1">
    <location>
        <begin position="1"/>
        <end position="79"/>
    </location>
</feature>
<comment type="caution">
    <text evidence="2">The sequence shown here is derived from an EMBL/GenBank/DDBJ whole genome shotgun (WGS) entry which is preliminary data.</text>
</comment>
<dbReference type="Pfam" id="PF05406">
    <property type="entry name" value="WGR"/>
    <property type="match status" value="1"/>
</dbReference>
<proteinExistence type="predicted"/>
<dbReference type="AlphaFoldDB" id="A0A928Z7U3"/>
<dbReference type="InterPro" id="IPR036930">
    <property type="entry name" value="WGR_dom_sf"/>
</dbReference>
<dbReference type="RefSeq" id="WP_264321977.1">
    <property type="nucleotide sequence ID" value="NZ_JADEXN010000245.1"/>
</dbReference>
<name>A0A928Z7U3_9CYAN</name>
<dbReference type="PROSITE" id="PS51977">
    <property type="entry name" value="WGR"/>
    <property type="match status" value="1"/>
</dbReference>
<evidence type="ECO:0000259" key="1">
    <source>
        <dbReference type="PROSITE" id="PS51977"/>
    </source>
</evidence>
<accession>A0A928Z7U3</accession>
<dbReference type="SUPFAM" id="SSF142921">
    <property type="entry name" value="WGR domain-like"/>
    <property type="match status" value="1"/>
</dbReference>